<accession>A0A1I1JAG8</accession>
<sequence>MAFCTLIIVQLLNIFNMTKRQTSFLFNGVIKNPWVWGAIVLSITITVLAYSVPSISLVPLNWVELQWPILFGSGSLVLSHILKKMGFAQ</sequence>
<evidence type="ECO:0000313" key="4">
    <source>
        <dbReference type="Proteomes" id="UP000198940"/>
    </source>
</evidence>
<dbReference type="Pfam" id="PF00689">
    <property type="entry name" value="Cation_ATPase_C"/>
    <property type="match status" value="1"/>
</dbReference>
<keyword evidence="1" id="KW-0472">Membrane</keyword>
<dbReference type="InterPro" id="IPR006068">
    <property type="entry name" value="ATPase_P-typ_cation-transptr_C"/>
</dbReference>
<reference evidence="3 4" key="1">
    <citation type="submission" date="2016-10" db="EMBL/GenBank/DDBJ databases">
        <authorList>
            <person name="Varghese N."/>
            <person name="Submissions S."/>
        </authorList>
    </citation>
    <scope>NUCLEOTIDE SEQUENCE [LARGE SCALE GENOMIC DNA]</scope>
    <source>
        <strain evidence="3 4">DSM 26351</strain>
    </source>
</reference>
<proteinExistence type="predicted"/>
<evidence type="ECO:0000256" key="1">
    <source>
        <dbReference type="SAM" id="Phobius"/>
    </source>
</evidence>
<organism evidence="3 4">
    <name type="scientific">Flagellimonas taeanensis</name>
    <dbReference type="NCBI Taxonomy" id="1005926"/>
    <lineage>
        <taxon>Bacteria</taxon>
        <taxon>Pseudomonadati</taxon>
        <taxon>Bacteroidota</taxon>
        <taxon>Flavobacteriia</taxon>
        <taxon>Flavobacteriales</taxon>
        <taxon>Flavobacteriaceae</taxon>
        <taxon>Flagellimonas</taxon>
    </lineage>
</organism>
<dbReference type="EMBL" id="FOKU01000011">
    <property type="protein sequence ID" value="SFC45101.1"/>
    <property type="molecule type" value="Genomic_DNA"/>
</dbReference>
<feature type="transmembrane region" description="Helical" evidence="1">
    <location>
        <begin position="34"/>
        <end position="53"/>
    </location>
</feature>
<name>A0A1I1JAG8_9FLAO</name>
<dbReference type="SUPFAM" id="SSF81665">
    <property type="entry name" value="Calcium ATPase, transmembrane domain M"/>
    <property type="match status" value="1"/>
</dbReference>
<comment type="caution">
    <text evidence="3">The sequence shown here is derived from an EMBL/GenBank/DDBJ whole genome shotgun (WGS) entry which is preliminary data.</text>
</comment>
<keyword evidence="1" id="KW-0812">Transmembrane</keyword>
<dbReference type="Proteomes" id="UP000198940">
    <property type="component" value="Unassembled WGS sequence"/>
</dbReference>
<evidence type="ECO:0000259" key="2">
    <source>
        <dbReference type="Pfam" id="PF00689"/>
    </source>
</evidence>
<dbReference type="InterPro" id="IPR023298">
    <property type="entry name" value="ATPase_P-typ_TM_dom_sf"/>
</dbReference>
<evidence type="ECO:0000313" key="3">
    <source>
        <dbReference type="EMBL" id="SFC45101.1"/>
    </source>
</evidence>
<dbReference type="Gene3D" id="1.20.1110.10">
    <property type="entry name" value="Calcium-transporting ATPase, transmembrane domain"/>
    <property type="match status" value="1"/>
</dbReference>
<feature type="transmembrane region" description="Helical" evidence="1">
    <location>
        <begin position="65"/>
        <end position="82"/>
    </location>
</feature>
<gene>
    <name evidence="3" type="ORF">SAMN04487891_11193</name>
</gene>
<feature type="domain" description="Cation-transporting P-type ATPase C-terminal" evidence="2">
    <location>
        <begin position="1"/>
        <end position="84"/>
    </location>
</feature>
<protein>
    <submittedName>
        <fullName evidence="3">Cation transporting ATPase, C-terminus</fullName>
    </submittedName>
</protein>
<keyword evidence="4" id="KW-1185">Reference proteome</keyword>
<keyword evidence="1" id="KW-1133">Transmembrane helix</keyword>